<dbReference type="Proteomes" id="UP000290580">
    <property type="component" value="Unassembled WGS sequence"/>
</dbReference>
<keyword evidence="7" id="KW-1185">Reference proteome</keyword>
<keyword evidence="3" id="KW-0274">FAD</keyword>
<dbReference type="InterPro" id="IPR004792">
    <property type="entry name" value="BaiN-like"/>
</dbReference>
<keyword evidence="2" id="KW-0285">Flavoprotein</keyword>
<comment type="cofactor">
    <cofactor evidence="1">
        <name>FAD</name>
        <dbReference type="ChEBI" id="CHEBI:57692"/>
    </cofactor>
</comment>
<name>A0ABY0EFU0_9BACT</name>
<evidence type="ECO:0000256" key="3">
    <source>
        <dbReference type="ARBA" id="ARBA00022827"/>
    </source>
</evidence>
<sequence>MKMIYDLIVLGAGPAGIFATISAAKEGKKVLLLEKMPQIALKLKATGGGKCNLTNTLSPLEFIEKFGKNGRFIKDALDEFSRDDLLSFFASIGVETIAKDGFRIFPINHSSTLILEALQKELQRLSVEFKTSINIEKIEKLDDIFELKSKDSIYKARNLVLATGGLGYPTLGATGDGYSFASSFGHKITQTSPAMMPLFTKEKNFGSCKADTIAKAILKVDIKKYKNLKISGDLIFTKEGLRGPVILDFAREITPILATYNEVPLLINFLKGKNEEEIYKHLKDEISKNPQDNILQNLETLVAKSVANEILNICDIKRDLRFKQIEGFKREKLIKTLAWTPFTVIGHDGFRQAMITRGGVSIKEIDSKTLESKIIQGLYFCGELVDIDGPCGGYNLQWAFSSGYLAGKLKSFFNKI</sequence>
<dbReference type="Pfam" id="PF22780">
    <property type="entry name" value="HI0933_like_1st"/>
    <property type="match status" value="1"/>
</dbReference>
<dbReference type="Gene3D" id="3.50.50.60">
    <property type="entry name" value="FAD/NAD(P)-binding domain"/>
    <property type="match status" value="1"/>
</dbReference>
<feature type="domain" description="RsdA/BaiN/AoA(So)-like Rossmann fold-like" evidence="4">
    <location>
        <begin position="6"/>
        <end position="408"/>
    </location>
</feature>
<dbReference type="SUPFAM" id="SSF51905">
    <property type="entry name" value="FAD/NAD(P)-binding domain"/>
    <property type="match status" value="1"/>
</dbReference>
<dbReference type="InterPro" id="IPR057661">
    <property type="entry name" value="RsdA/BaiN/AoA(So)_Rossmann"/>
</dbReference>
<evidence type="ECO:0000259" key="5">
    <source>
        <dbReference type="Pfam" id="PF22780"/>
    </source>
</evidence>
<dbReference type="Gene3D" id="2.40.30.10">
    <property type="entry name" value="Translation factors"/>
    <property type="match status" value="1"/>
</dbReference>
<dbReference type="GeneID" id="61750647"/>
<gene>
    <name evidence="6" type="ORF">CP959_08415</name>
</gene>
<evidence type="ECO:0000256" key="2">
    <source>
        <dbReference type="ARBA" id="ARBA00022630"/>
    </source>
</evidence>
<dbReference type="PRINTS" id="PR00368">
    <property type="entry name" value="FADPNR"/>
</dbReference>
<dbReference type="SUPFAM" id="SSF160996">
    <property type="entry name" value="HI0933 insert domain-like"/>
    <property type="match status" value="1"/>
</dbReference>
<dbReference type="RefSeq" id="WP_115588591.1">
    <property type="nucleotide sequence ID" value="NZ_CP032099.1"/>
</dbReference>
<evidence type="ECO:0000259" key="4">
    <source>
        <dbReference type="Pfam" id="PF03486"/>
    </source>
</evidence>
<proteinExistence type="predicted"/>
<dbReference type="InterPro" id="IPR023166">
    <property type="entry name" value="BaiN-like_dom_sf"/>
</dbReference>
<dbReference type="PANTHER" id="PTHR42887">
    <property type="entry name" value="OS12G0638800 PROTEIN"/>
    <property type="match status" value="1"/>
</dbReference>
<protein>
    <submittedName>
        <fullName evidence="6">Aminoacetone oxidase family FAD-binding enzyme</fullName>
    </submittedName>
</protein>
<comment type="caution">
    <text evidence="6">The sequence shown here is derived from an EMBL/GenBank/DDBJ whole genome shotgun (WGS) entry which is preliminary data.</text>
</comment>
<dbReference type="InterPro" id="IPR055178">
    <property type="entry name" value="RsdA/BaiN/AoA(So)-like_dom"/>
</dbReference>
<organism evidence="6 7">
    <name type="scientific">Aliarcobacter skirrowii CCUG 10374</name>
    <dbReference type="NCBI Taxonomy" id="1032239"/>
    <lineage>
        <taxon>Bacteria</taxon>
        <taxon>Pseudomonadati</taxon>
        <taxon>Campylobacterota</taxon>
        <taxon>Epsilonproteobacteria</taxon>
        <taxon>Campylobacterales</taxon>
        <taxon>Arcobacteraceae</taxon>
        <taxon>Aliarcobacter</taxon>
    </lineage>
</organism>
<accession>A0ABY0EFU0</accession>
<evidence type="ECO:0000256" key="1">
    <source>
        <dbReference type="ARBA" id="ARBA00001974"/>
    </source>
</evidence>
<dbReference type="Gene3D" id="1.10.8.260">
    <property type="entry name" value="HI0933 insert domain-like"/>
    <property type="match status" value="1"/>
</dbReference>
<dbReference type="InterPro" id="IPR036188">
    <property type="entry name" value="FAD/NAD-bd_sf"/>
</dbReference>
<dbReference type="NCBIfam" id="TIGR00275">
    <property type="entry name" value="aminoacetone oxidase family FAD-binding enzyme"/>
    <property type="match status" value="1"/>
</dbReference>
<feature type="domain" description="RsdA/BaiN/AoA(So)-like insert" evidence="5">
    <location>
        <begin position="216"/>
        <end position="354"/>
    </location>
</feature>
<evidence type="ECO:0000313" key="7">
    <source>
        <dbReference type="Proteomes" id="UP000290580"/>
    </source>
</evidence>
<evidence type="ECO:0000313" key="6">
    <source>
        <dbReference type="EMBL" id="RXI25439.1"/>
    </source>
</evidence>
<dbReference type="PANTHER" id="PTHR42887:SF2">
    <property type="entry name" value="OS12G0638800 PROTEIN"/>
    <property type="match status" value="1"/>
</dbReference>
<dbReference type="EMBL" id="NXIC01000005">
    <property type="protein sequence ID" value="RXI25439.1"/>
    <property type="molecule type" value="Genomic_DNA"/>
</dbReference>
<dbReference type="Pfam" id="PF03486">
    <property type="entry name" value="HI0933_like"/>
    <property type="match status" value="1"/>
</dbReference>
<dbReference type="PRINTS" id="PR00411">
    <property type="entry name" value="PNDRDTASEI"/>
</dbReference>
<reference evidence="6 7" key="1">
    <citation type="submission" date="2017-09" db="EMBL/GenBank/DDBJ databases">
        <title>Genomics of the genus Arcobacter.</title>
        <authorList>
            <person name="Perez-Cataluna A."/>
            <person name="Figueras M.J."/>
            <person name="Salas-Masso N."/>
        </authorList>
    </citation>
    <scope>NUCLEOTIDE SEQUENCE [LARGE SCALE GENOMIC DNA]</scope>
    <source>
        <strain evidence="6 7">LMG 6621</strain>
    </source>
</reference>